<keyword evidence="5" id="KW-0460">Magnesium</keyword>
<dbReference type="Gene3D" id="3.30.450.30">
    <property type="entry name" value="Dynein light chain 2a, cytoplasmic"/>
    <property type="match status" value="1"/>
</dbReference>
<accession>A0A8H8CQ90</accession>
<feature type="region of interest" description="Disordered" evidence="7">
    <location>
        <begin position="188"/>
        <end position="209"/>
    </location>
</feature>
<evidence type="ECO:0000256" key="7">
    <source>
        <dbReference type="SAM" id="MobiDB-lite"/>
    </source>
</evidence>
<dbReference type="GO" id="GO:0004659">
    <property type="term" value="F:prenyltransferase activity"/>
    <property type="evidence" value="ECO:0007669"/>
    <property type="project" value="InterPro"/>
</dbReference>
<dbReference type="Pfam" id="PF00348">
    <property type="entry name" value="polyprenyl_synt"/>
    <property type="match status" value="1"/>
</dbReference>
<dbReference type="PANTHER" id="PTHR12001:SF69">
    <property type="entry name" value="ALL TRANS-POLYPRENYL-DIPHOSPHATE SYNTHASE PDSS1"/>
    <property type="match status" value="1"/>
</dbReference>
<dbReference type="SUPFAM" id="SSF48576">
    <property type="entry name" value="Terpenoid synthases"/>
    <property type="match status" value="1"/>
</dbReference>
<keyword evidence="8" id="KW-0732">Signal</keyword>
<evidence type="ECO:0000256" key="6">
    <source>
        <dbReference type="ARBA" id="ARBA00023229"/>
    </source>
</evidence>
<sequence length="602" mass="66370">MEWLWRGASGALFKLTEMLMLSTLHALLAQVLSPPHLHTAVLLTPAGELVSFASEPSRPKDEIRIIVGLCGEVWQETREQGYGMVDSELGRIIVLPVDEFTEGPEPVFSEEHQPLMLIALNATDAVEWEELQTKGKALATHFAKPLSKFRDLVTVRKSSMGTTTAMSPAPALTRCQRRNLSVLAQHLEPTAKSRPEPISNQHDLPKTRQRPDPYLLVASELTHVRKNMLNLLGSAHPGLADMAEYYFLHPSKQLRSLLVLLFSHATNGLGQDWEQKQWDAAYESSSGQLEVLDRPLRLPETLNEWNPSMPDHTKSFEDVFALQRPIPPPAPPPRAPLHNIPPSLISPPLLLPTQIRLAQIVEMIHVASLLHETIASTAEEEQNGFGNKLSILGGDFLLGRASTALSRLGESEVVELVASVISNLVEGEILSMQQVKTPELGILQGPTTLSAAWELYLRKTYLKTASLMAKGARSAVILGGALEGDIRKEVAYAYGRNLGMAYQLLEDSENLKNIQPGLATGPALFASEECPELLPLIQRNFTAPGDVDIAVDYIQNTTGVERTRLLAHAYAQKAQDVLHLLPDSETRQALDMLTELVTKPTW</sequence>
<comment type="similarity">
    <text evidence="2">Belongs to the FPP/GGPP synthase family.</text>
</comment>
<dbReference type="GO" id="GO:0008299">
    <property type="term" value="P:isoprenoid biosynthetic process"/>
    <property type="evidence" value="ECO:0007669"/>
    <property type="project" value="UniProtKB-KW"/>
</dbReference>
<keyword evidence="3" id="KW-0808">Transferase</keyword>
<dbReference type="GO" id="GO:0006744">
    <property type="term" value="P:ubiquinone biosynthetic process"/>
    <property type="evidence" value="ECO:0007669"/>
    <property type="project" value="TreeGrafter"/>
</dbReference>
<comment type="cofactor">
    <cofactor evidence="1">
        <name>Mg(2+)</name>
        <dbReference type="ChEBI" id="CHEBI:18420"/>
    </cofactor>
</comment>
<name>A0A8H8CQ90_PSICU</name>
<protein>
    <submittedName>
        <fullName evidence="9">Uncharacterized protein</fullName>
    </submittedName>
</protein>
<keyword evidence="6" id="KW-0414">Isoprene biosynthesis</keyword>
<keyword evidence="4" id="KW-0479">Metal-binding</keyword>
<evidence type="ECO:0000256" key="1">
    <source>
        <dbReference type="ARBA" id="ARBA00001946"/>
    </source>
</evidence>
<organism evidence="9">
    <name type="scientific">Psilocybe cubensis</name>
    <name type="common">Psychedelic mushroom</name>
    <name type="synonym">Stropharia cubensis</name>
    <dbReference type="NCBI Taxonomy" id="181762"/>
    <lineage>
        <taxon>Eukaryota</taxon>
        <taxon>Fungi</taxon>
        <taxon>Dikarya</taxon>
        <taxon>Basidiomycota</taxon>
        <taxon>Agaricomycotina</taxon>
        <taxon>Agaricomycetes</taxon>
        <taxon>Agaricomycetidae</taxon>
        <taxon>Agaricales</taxon>
        <taxon>Agaricineae</taxon>
        <taxon>Strophariaceae</taxon>
        <taxon>Psilocybe</taxon>
    </lineage>
</organism>
<comment type="caution">
    <text evidence="9">The sequence shown here is derived from an EMBL/GenBank/DDBJ whole genome shotgun (WGS) entry which is preliminary data.</text>
</comment>
<dbReference type="GO" id="GO:0046872">
    <property type="term" value="F:metal ion binding"/>
    <property type="evidence" value="ECO:0007669"/>
    <property type="project" value="UniProtKB-KW"/>
</dbReference>
<evidence type="ECO:0000256" key="4">
    <source>
        <dbReference type="ARBA" id="ARBA00022723"/>
    </source>
</evidence>
<proteinExistence type="inferred from homology"/>
<dbReference type="InterPro" id="IPR008949">
    <property type="entry name" value="Isoprenoid_synthase_dom_sf"/>
</dbReference>
<dbReference type="PANTHER" id="PTHR12001">
    <property type="entry name" value="GERANYLGERANYL PYROPHOSPHATE SYNTHASE"/>
    <property type="match status" value="1"/>
</dbReference>
<reference evidence="9" key="1">
    <citation type="submission" date="2021-02" db="EMBL/GenBank/DDBJ databases">
        <title>Psilocybe cubensis genome.</title>
        <authorList>
            <person name="Mckernan K.J."/>
            <person name="Crawford S."/>
            <person name="Trippe A."/>
            <person name="Kane L.T."/>
            <person name="Mclaughlin S."/>
        </authorList>
    </citation>
    <scope>NUCLEOTIDE SEQUENCE [LARGE SCALE GENOMIC DNA]</scope>
    <source>
        <strain evidence="9">MGC-MH-2018</strain>
    </source>
</reference>
<dbReference type="EMBL" id="JAFIQS010000001">
    <property type="protein sequence ID" value="KAG5173781.1"/>
    <property type="molecule type" value="Genomic_DNA"/>
</dbReference>
<dbReference type="GO" id="GO:1990234">
    <property type="term" value="C:transferase complex"/>
    <property type="evidence" value="ECO:0007669"/>
    <property type="project" value="TreeGrafter"/>
</dbReference>
<evidence type="ECO:0000256" key="5">
    <source>
        <dbReference type="ARBA" id="ARBA00022842"/>
    </source>
</evidence>
<gene>
    <name evidence="9" type="ORF">JR316_000438</name>
</gene>
<evidence type="ECO:0000256" key="3">
    <source>
        <dbReference type="ARBA" id="ARBA00022679"/>
    </source>
</evidence>
<evidence type="ECO:0000256" key="2">
    <source>
        <dbReference type="ARBA" id="ARBA00006706"/>
    </source>
</evidence>
<feature type="chain" id="PRO_5034790016" evidence="8">
    <location>
        <begin position="30"/>
        <end position="602"/>
    </location>
</feature>
<evidence type="ECO:0000313" key="9">
    <source>
        <dbReference type="EMBL" id="KAG5173781.1"/>
    </source>
</evidence>
<feature type="signal peptide" evidence="8">
    <location>
        <begin position="1"/>
        <end position="29"/>
    </location>
</feature>
<dbReference type="Gene3D" id="1.10.600.10">
    <property type="entry name" value="Farnesyl Diphosphate Synthase"/>
    <property type="match status" value="1"/>
</dbReference>
<dbReference type="InterPro" id="IPR000092">
    <property type="entry name" value="Polyprenyl_synt"/>
</dbReference>
<evidence type="ECO:0000256" key="8">
    <source>
        <dbReference type="SAM" id="SignalP"/>
    </source>
</evidence>
<dbReference type="OrthoDB" id="9927103at2759"/>
<dbReference type="AlphaFoldDB" id="A0A8H8CQ90"/>